<protein>
    <submittedName>
        <fullName evidence="1">Uncharacterized protein</fullName>
    </submittedName>
</protein>
<keyword evidence="2" id="KW-1185">Reference proteome</keyword>
<dbReference type="STRING" id="363999.A0A439CLJ5"/>
<evidence type="ECO:0000313" key="1">
    <source>
        <dbReference type="EMBL" id="RWA03033.1"/>
    </source>
</evidence>
<sequence length="49" mass="5644">AGDSLVWLAAERRAWLSGRFVSVTWDMQELEQKREEIVAGDLLKLRLTV</sequence>
<comment type="caution">
    <text evidence="1">The sequence shown here is derived from an EMBL/GenBank/DDBJ whole genome shotgun (WGS) entry which is preliminary data.</text>
</comment>
<gene>
    <name evidence="1" type="ORF">EKO27_g12072</name>
</gene>
<evidence type="ECO:0000313" key="2">
    <source>
        <dbReference type="Proteomes" id="UP000286045"/>
    </source>
</evidence>
<accession>A0A439CLJ5</accession>
<organism evidence="1 2">
    <name type="scientific">Xylaria grammica</name>
    <dbReference type="NCBI Taxonomy" id="363999"/>
    <lineage>
        <taxon>Eukaryota</taxon>
        <taxon>Fungi</taxon>
        <taxon>Dikarya</taxon>
        <taxon>Ascomycota</taxon>
        <taxon>Pezizomycotina</taxon>
        <taxon>Sordariomycetes</taxon>
        <taxon>Xylariomycetidae</taxon>
        <taxon>Xylariales</taxon>
        <taxon>Xylariaceae</taxon>
        <taxon>Xylaria</taxon>
    </lineage>
</organism>
<dbReference type="EMBL" id="RYZI01000992">
    <property type="protein sequence ID" value="RWA03033.1"/>
    <property type="molecule type" value="Genomic_DNA"/>
</dbReference>
<feature type="non-terminal residue" evidence="1">
    <location>
        <position position="1"/>
    </location>
</feature>
<reference evidence="1 2" key="1">
    <citation type="submission" date="2018-12" db="EMBL/GenBank/DDBJ databases">
        <title>Draft genome sequence of Xylaria grammica IHI A82.</title>
        <authorList>
            <person name="Buettner E."/>
            <person name="Kellner H."/>
        </authorList>
    </citation>
    <scope>NUCLEOTIDE SEQUENCE [LARGE SCALE GENOMIC DNA]</scope>
    <source>
        <strain evidence="1 2">IHI A82</strain>
    </source>
</reference>
<dbReference type="Proteomes" id="UP000286045">
    <property type="component" value="Unassembled WGS sequence"/>
</dbReference>
<name>A0A439CLJ5_9PEZI</name>
<dbReference type="AlphaFoldDB" id="A0A439CLJ5"/>
<proteinExistence type="predicted"/>